<dbReference type="RefSeq" id="WP_008277406.1">
    <property type="nucleotide sequence ID" value="NZ_AAXW01000043.1"/>
</dbReference>
<reference evidence="1 2" key="1">
    <citation type="submission" date="2007-03" db="EMBL/GenBank/DDBJ databases">
        <authorList>
            <person name="Stal L."/>
            <person name="Ferriera S."/>
            <person name="Johnson J."/>
            <person name="Kravitz S."/>
            <person name="Beeson K."/>
            <person name="Sutton G."/>
            <person name="Rogers Y.-H."/>
            <person name="Friedman R."/>
            <person name="Frazier M."/>
            <person name="Venter J.C."/>
        </authorList>
    </citation>
    <scope>NUCLEOTIDE SEQUENCE [LARGE SCALE GENOMIC DNA]</scope>
    <source>
        <strain evidence="1 2">CCY0110</strain>
    </source>
</reference>
<dbReference type="InterPro" id="IPR011990">
    <property type="entry name" value="TPR-like_helical_dom_sf"/>
</dbReference>
<dbReference type="eggNOG" id="COG0457">
    <property type="taxonomic scope" value="Bacteria"/>
</dbReference>
<dbReference type="Pfam" id="PF13181">
    <property type="entry name" value="TPR_8"/>
    <property type="match status" value="1"/>
</dbReference>
<dbReference type="Proteomes" id="UP000003781">
    <property type="component" value="Unassembled WGS sequence"/>
</dbReference>
<gene>
    <name evidence="1" type="ORF">CY0110_01470</name>
</gene>
<proteinExistence type="predicted"/>
<dbReference type="Gene3D" id="1.25.40.10">
    <property type="entry name" value="Tetratricopeptide repeat domain"/>
    <property type="match status" value="2"/>
</dbReference>
<dbReference type="EMBL" id="AAXW01000043">
    <property type="protein sequence ID" value="EAZ89471.1"/>
    <property type="molecule type" value="Genomic_DNA"/>
</dbReference>
<dbReference type="AlphaFoldDB" id="A3IVJ6"/>
<protein>
    <submittedName>
        <fullName evidence="1">Uncharacterized protein</fullName>
    </submittedName>
</protein>
<dbReference type="SUPFAM" id="SSF48452">
    <property type="entry name" value="TPR-like"/>
    <property type="match status" value="2"/>
</dbReference>
<name>A3IVJ6_9CHRO</name>
<accession>A3IVJ6</accession>
<keyword evidence="2" id="KW-1185">Reference proteome</keyword>
<sequence length="616" mass="71305">MEEWLKQDFNQEPSQDFGVALGRLKRQLNHRYIGILIDNFEPLLEQKGCLISLHRNYLELLRILADANVQSVTLITSRDRLCEPDLNIAHYRLPQLSIEAWQVFLENQVTLDISTLTQIHWSYGGNAKAMRIVCGLIKEDYGGKMTAYWQENQQNLLVTTALKNLVISQIERLKILDPLAYRLLIRLSCYRYQDIPNVPVKGIFCLLWDVSDEQHFSVIRSLRNRSLIEFEEGKYWLHPLIQSEGIFRLRQSKYWKKANRQAALFWTNSVETIETIQDAIQGLEAYYHYLEIEEFDQAARVILQSRNNQWGQFLPLGSTFYRLGLLQPILITINQVIPHIKSEHNLSELYNILGDLSWITGEIHQAFTYQEKTIYLATQALQKLPDSSVDHQKLYYLKMLNIDALLSMGLYKIDLWELEEAALLFEQVIKEADQTKHHAWSQKASLCLGLVKSYLGEVEPAQILADEAYDFIGEQVPGRLAYFLQILGQTYVNLGKVERGHQILSEALEYAQKNHYIQVEAKTLKGLAEIAHLQNCFEVALEQHLQGICLLEEIGATCDLAEAYWQLSLTYQAMNNPGKSKHNYQLAVQYFTQMQAPKQVEKLSSFLRNSRGKMNK</sequence>
<dbReference type="InterPro" id="IPR019734">
    <property type="entry name" value="TPR_rpt"/>
</dbReference>
<organism evidence="1 2">
    <name type="scientific">Crocosphaera chwakensis CCY0110</name>
    <dbReference type="NCBI Taxonomy" id="391612"/>
    <lineage>
        <taxon>Bacteria</taxon>
        <taxon>Bacillati</taxon>
        <taxon>Cyanobacteriota</taxon>
        <taxon>Cyanophyceae</taxon>
        <taxon>Oscillatoriophycideae</taxon>
        <taxon>Chroococcales</taxon>
        <taxon>Aphanothecaceae</taxon>
        <taxon>Crocosphaera</taxon>
        <taxon>Crocosphaera chwakensis</taxon>
    </lineage>
</organism>
<evidence type="ECO:0000313" key="1">
    <source>
        <dbReference type="EMBL" id="EAZ89471.1"/>
    </source>
</evidence>
<evidence type="ECO:0000313" key="2">
    <source>
        <dbReference type="Proteomes" id="UP000003781"/>
    </source>
</evidence>
<comment type="caution">
    <text evidence="1">The sequence shown here is derived from an EMBL/GenBank/DDBJ whole genome shotgun (WGS) entry which is preliminary data.</text>
</comment>